<protein>
    <submittedName>
        <fullName evidence="1">Uncharacterized protein</fullName>
    </submittedName>
</protein>
<dbReference type="Proteomes" id="UP001172386">
    <property type="component" value="Unassembled WGS sequence"/>
</dbReference>
<evidence type="ECO:0000313" key="1">
    <source>
        <dbReference type="EMBL" id="KAJ9655897.1"/>
    </source>
</evidence>
<keyword evidence="2" id="KW-1185">Reference proteome</keyword>
<evidence type="ECO:0000313" key="2">
    <source>
        <dbReference type="Proteomes" id="UP001172386"/>
    </source>
</evidence>
<name>A0ACC3A5Y7_9EURO</name>
<sequence>MSILLMTSPTKEPSGPFADSHFEVGDKVRSSTRHQSDAEATLAPARDDAAEDSNAKPTDTSQKAQALAESAKEKLHLHHVKATGPSKFFNPTGVHMHIRWHSDNHEERLKENISDGNNHLSVLWRSRDNRKGRNSIAVPTSKPSENLNASIRSRMFSQILDVGQNIVVMLTTFPYWDMAFWSGWSYSIGSALFVIDGFFS</sequence>
<proteinExistence type="predicted"/>
<comment type="caution">
    <text evidence="1">The sequence shown here is derived from an EMBL/GenBank/DDBJ whole genome shotgun (WGS) entry which is preliminary data.</text>
</comment>
<organism evidence="1 2">
    <name type="scientific">Neophaeococcomyces mojaviensis</name>
    <dbReference type="NCBI Taxonomy" id="3383035"/>
    <lineage>
        <taxon>Eukaryota</taxon>
        <taxon>Fungi</taxon>
        <taxon>Dikarya</taxon>
        <taxon>Ascomycota</taxon>
        <taxon>Pezizomycotina</taxon>
        <taxon>Eurotiomycetes</taxon>
        <taxon>Chaetothyriomycetidae</taxon>
        <taxon>Chaetothyriales</taxon>
        <taxon>Chaetothyriales incertae sedis</taxon>
        <taxon>Neophaeococcomyces</taxon>
    </lineage>
</organism>
<accession>A0ACC3A5Y7</accession>
<dbReference type="EMBL" id="JAPDRQ010000087">
    <property type="protein sequence ID" value="KAJ9655897.1"/>
    <property type="molecule type" value="Genomic_DNA"/>
</dbReference>
<reference evidence="1" key="1">
    <citation type="submission" date="2022-10" db="EMBL/GenBank/DDBJ databases">
        <title>Culturing micro-colonial fungi from biological soil crusts in the Mojave desert and describing Neophaeococcomyces mojavensis, and introducing the new genera and species Taxawa tesnikishii.</title>
        <authorList>
            <person name="Kurbessoian T."/>
            <person name="Stajich J.E."/>
        </authorList>
    </citation>
    <scope>NUCLEOTIDE SEQUENCE</scope>
    <source>
        <strain evidence="1">JES_112</strain>
    </source>
</reference>
<gene>
    <name evidence="1" type="ORF">H2198_005338</name>
</gene>